<evidence type="ECO:0000313" key="3">
    <source>
        <dbReference type="Proteomes" id="UP001596328"/>
    </source>
</evidence>
<dbReference type="EMBL" id="JBHSWU010001190">
    <property type="protein sequence ID" value="MFC6726534.1"/>
    <property type="molecule type" value="Genomic_DNA"/>
</dbReference>
<dbReference type="Pfam" id="PF24035">
    <property type="entry name" value="DUF7344"/>
    <property type="match status" value="1"/>
</dbReference>
<protein>
    <recommendedName>
        <fullName evidence="1">DUF7344 domain-containing protein</fullName>
    </recommendedName>
</protein>
<organism evidence="2 3">
    <name type="scientific">Halobium palmae</name>
    <dbReference type="NCBI Taxonomy" id="1776492"/>
    <lineage>
        <taxon>Archaea</taxon>
        <taxon>Methanobacteriati</taxon>
        <taxon>Methanobacteriota</taxon>
        <taxon>Stenosarchaea group</taxon>
        <taxon>Halobacteria</taxon>
        <taxon>Halobacteriales</taxon>
        <taxon>Haloferacaceae</taxon>
        <taxon>Halobium</taxon>
    </lineage>
</organism>
<dbReference type="Proteomes" id="UP001596328">
    <property type="component" value="Unassembled WGS sequence"/>
</dbReference>
<dbReference type="AlphaFoldDB" id="A0ABD5S4H0"/>
<gene>
    <name evidence="2" type="ORF">ACFQE1_19630</name>
</gene>
<name>A0ABD5S4H0_9EURY</name>
<evidence type="ECO:0000313" key="2">
    <source>
        <dbReference type="EMBL" id="MFC6726534.1"/>
    </source>
</evidence>
<accession>A0ABD5S4H0</accession>
<comment type="caution">
    <text evidence="2">The sequence shown here is derived from an EMBL/GenBank/DDBJ whole genome shotgun (WGS) entry which is preliminary data.</text>
</comment>
<keyword evidence="3" id="KW-1185">Reference proteome</keyword>
<sequence>MLRTLSESYRRRILREMADRSREDRFEPETFVPTGTDGDERRSLQTELLHIHLPKLDDGEFVDWNRDAGEIRRGRNFDEIVRVLDRVLDSGDGSARHLA</sequence>
<dbReference type="InterPro" id="IPR055768">
    <property type="entry name" value="DUF7344"/>
</dbReference>
<proteinExistence type="predicted"/>
<feature type="domain" description="DUF7344" evidence="1">
    <location>
        <begin position="34"/>
        <end position="71"/>
    </location>
</feature>
<reference evidence="2 3" key="1">
    <citation type="journal article" date="2019" name="Int. J. Syst. Evol. Microbiol.">
        <title>The Global Catalogue of Microorganisms (GCM) 10K type strain sequencing project: providing services to taxonomists for standard genome sequencing and annotation.</title>
        <authorList>
            <consortium name="The Broad Institute Genomics Platform"/>
            <consortium name="The Broad Institute Genome Sequencing Center for Infectious Disease"/>
            <person name="Wu L."/>
            <person name="Ma J."/>
        </authorList>
    </citation>
    <scope>NUCLEOTIDE SEQUENCE [LARGE SCALE GENOMIC DNA]</scope>
    <source>
        <strain evidence="2 3">NBRC 111368</strain>
    </source>
</reference>
<evidence type="ECO:0000259" key="1">
    <source>
        <dbReference type="Pfam" id="PF24035"/>
    </source>
</evidence>